<evidence type="ECO:0000313" key="3">
    <source>
        <dbReference type="Proteomes" id="UP000419144"/>
    </source>
</evidence>
<reference evidence="2" key="1">
    <citation type="submission" date="2019-11" db="EMBL/GenBank/DDBJ databases">
        <title>Leishmania tarentolae CDS.</title>
        <authorList>
            <person name="Goto Y."/>
            <person name="Yamagishi J."/>
        </authorList>
    </citation>
    <scope>NUCLEOTIDE SEQUENCE [LARGE SCALE GENOMIC DNA]</scope>
    <source>
        <strain evidence="2">Parrot Tar II</strain>
    </source>
</reference>
<accession>A0A640KR64</accession>
<proteinExistence type="predicted"/>
<dbReference type="VEuPathDB" id="TriTrypDB:LtaPh_2804300"/>
<dbReference type="AlphaFoldDB" id="A0A640KR64"/>
<dbReference type="OrthoDB" id="272572at2759"/>
<sequence>MANVHLSNSSNVKAVYAGQSLSLFIDLRQPAEVVATCSGSFIEDLPVTLSVLLRRVQNASETPLPLPCSTSHCLLAHTQREDGTGGDAVQLGMSGNNLLKITVDLATFPDRSRQLTAANATAPEHALIDQSWVIDSRLRLSMQLHARADAEWPPLLTPQWSESTDGTLAPTPRHHRIDNGDSADCMSMQEEFVGKETSAAPSIPRRSGPLSLYDRSASRAQLRGPVYIDQEIFPIIRILFVPQLYTEAIPTATALLRNMTVHVGVERCRESRSGKALRRVLRDRSTTNNVVVLDRVPASSSVLDEEIKALLQPYDAICLAFNAHVRQPSTTAARAYDVAYAKRLVVENFTFDVMVTAAKMEIETVETVQRAIQAYQYENGVADVLNMDLDDVVSSVEDRFAYMKDAPSEELMSFHHVLWEAMRAYMVTDVTSSAIENDLEDELERYEHRINSILDM</sequence>
<name>A0A640KR64_LEITA</name>
<protein>
    <submittedName>
        <fullName evidence="2">Uncharacterized protein</fullName>
    </submittedName>
</protein>
<dbReference type="EMBL" id="BLBS01000039">
    <property type="protein sequence ID" value="GET89959.1"/>
    <property type="molecule type" value="Genomic_DNA"/>
</dbReference>
<feature type="region of interest" description="Disordered" evidence="1">
    <location>
        <begin position="157"/>
        <end position="178"/>
    </location>
</feature>
<evidence type="ECO:0000256" key="1">
    <source>
        <dbReference type="SAM" id="MobiDB-lite"/>
    </source>
</evidence>
<evidence type="ECO:0000313" key="2">
    <source>
        <dbReference type="EMBL" id="GET89959.1"/>
    </source>
</evidence>
<gene>
    <name evidence="2" type="ORF">LtaPh_2804300</name>
</gene>
<organism evidence="2 3">
    <name type="scientific">Leishmania tarentolae</name>
    <name type="common">Sauroleishmania tarentolae</name>
    <dbReference type="NCBI Taxonomy" id="5689"/>
    <lineage>
        <taxon>Eukaryota</taxon>
        <taxon>Discoba</taxon>
        <taxon>Euglenozoa</taxon>
        <taxon>Kinetoplastea</taxon>
        <taxon>Metakinetoplastina</taxon>
        <taxon>Trypanosomatida</taxon>
        <taxon>Trypanosomatidae</taxon>
        <taxon>Leishmaniinae</taxon>
        <taxon>Leishmania</taxon>
        <taxon>lizard Leishmania</taxon>
    </lineage>
</organism>
<dbReference type="Proteomes" id="UP000419144">
    <property type="component" value="Unassembled WGS sequence"/>
</dbReference>
<keyword evidence="3" id="KW-1185">Reference proteome</keyword>
<comment type="caution">
    <text evidence="2">The sequence shown here is derived from an EMBL/GenBank/DDBJ whole genome shotgun (WGS) entry which is preliminary data.</text>
</comment>